<dbReference type="GO" id="GO:0070131">
    <property type="term" value="P:positive regulation of mitochondrial translation"/>
    <property type="evidence" value="ECO:0007669"/>
    <property type="project" value="TreeGrafter"/>
</dbReference>
<dbReference type="STRING" id="6573.A0A210Q7E6"/>
<dbReference type="Gene3D" id="2.130.10.30">
    <property type="entry name" value="Regulator of chromosome condensation 1/beta-lactamase-inhibitor protein II"/>
    <property type="match status" value="2"/>
</dbReference>
<gene>
    <name evidence="4" type="ORF">KP79_PYT24048</name>
</gene>
<dbReference type="AlphaFoldDB" id="A0A210Q7E6"/>
<feature type="repeat" description="RCC1" evidence="2">
    <location>
        <begin position="300"/>
        <end position="352"/>
    </location>
</feature>
<dbReference type="InterPro" id="IPR000408">
    <property type="entry name" value="Reg_chr_condens"/>
</dbReference>
<feature type="repeat" description="RCC1" evidence="2">
    <location>
        <begin position="353"/>
        <end position="410"/>
    </location>
</feature>
<dbReference type="PANTHER" id="PTHR46337">
    <property type="entry name" value="RCC1-LIKE G EXCHANGING FACTOR-LIKE PROTEIN"/>
    <property type="match status" value="1"/>
</dbReference>
<evidence type="ECO:0000256" key="2">
    <source>
        <dbReference type="PROSITE-ProRule" id="PRU00235"/>
    </source>
</evidence>
<dbReference type="PROSITE" id="PS50012">
    <property type="entry name" value="RCC1_3"/>
    <property type="match status" value="7"/>
</dbReference>
<feature type="domain" description="RCC1-like" evidence="3">
    <location>
        <begin position="60"/>
        <end position="379"/>
    </location>
</feature>
<protein>
    <submittedName>
        <fullName evidence="4">Williams-Beuren syndrome chromosomal region 16 protein-like</fullName>
    </submittedName>
</protein>
<dbReference type="Pfam" id="PF25390">
    <property type="entry name" value="WD40_RLD"/>
    <property type="match status" value="1"/>
</dbReference>
<accession>A0A210Q7E6</accession>
<evidence type="ECO:0000259" key="3">
    <source>
        <dbReference type="Pfam" id="PF25390"/>
    </source>
</evidence>
<feature type="repeat" description="RCC1" evidence="2">
    <location>
        <begin position="191"/>
        <end position="246"/>
    </location>
</feature>
<evidence type="ECO:0000256" key="1">
    <source>
        <dbReference type="ARBA" id="ARBA00022737"/>
    </source>
</evidence>
<feature type="repeat" description="RCC1" evidence="2">
    <location>
        <begin position="247"/>
        <end position="299"/>
    </location>
</feature>
<dbReference type="InterPro" id="IPR053035">
    <property type="entry name" value="Mitochondrial_GEF_domain"/>
</dbReference>
<dbReference type="GO" id="GO:0019843">
    <property type="term" value="F:rRNA binding"/>
    <property type="evidence" value="ECO:0007669"/>
    <property type="project" value="TreeGrafter"/>
</dbReference>
<dbReference type="Proteomes" id="UP000242188">
    <property type="component" value="Unassembled WGS sequence"/>
</dbReference>
<dbReference type="PANTHER" id="PTHR46337:SF1">
    <property type="entry name" value="RCC1-LIKE G EXCHANGING FACTOR-LIKE PROTEIN"/>
    <property type="match status" value="1"/>
</dbReference>
<keyword evidence="5" id="KW-1185">Reference proteome</keyword>
<name>A0A210Q7E6_MIZYE</name>
<dbReference type="PRINTS" id="PR00633">
    <property type="entry name" value="RCCNDNSATION"/>
</dbReference>
<evidence type="ECO:0000313" key="4">
    <source>
        <dbReference type="EMBL" id="OWF44666.1"/>
    </source>
</evidence>
<proteinExistence type="predicted"/>
<dbReference type="EMBL" id="NEDP02004701">
    <property type="protein sequence ID" value="OWF44666.1"/>
    <property type="molecule type" value="Genomic_DNA"/>
</dbReference>
<feature type="repeat" description="RCC1" evidence="2">
    <location>
        <begin position="60"/>
        <end position="123"/>
    </location>
</feature>
<comment type="caution">
    <text evidence="4">The sequence shown here is derived from an EMBL/GenBank/DDBJ whole genome shotgun (WGS) entry which is preliminary data.</text>
</comment>
<dbReference type="GO" id="GO:0005085">
    <property type="term" value="F:guanyl-nucleotide exchange factor activity"/>
    <property type="evidence" value="ECO:0007669"/>
    <property type="project" value="TreeGrafter"/>
</dbReference>
<dbReference type="Pfam" id="PF00415">
    <property type="entry name" value="RCC1"/>
    <property type="match status" value="1"/>
</dbReference>
<dbReference type="SUPFAM" id="SSF50985">
    <property type="entry name" value="RCC1/BLIP-II"/>
    <property type="match status" value="1"/>
</dbReference>
<feature type="repeat" description="RCC1" evidence="2">
    <location>
        <begin position="411"/>
        <end position="460"/>
    </location>
</feature>
<feature type="repeat" description="RCC1" evidence="2">
    <location>
        <begin position="127"/>
        <end position="190"/>
    </location>
</feature>
<keyword evidence="1" id="KW-0677">Repeat</keyword>
<organism evidence="4 5">
    <name type="scientific">Mizuhopecten yessoensis</name>
    <name type="common">Japanese scallop</name>
    <name type="synonym">Patinopecten yessoensis</name>
    <dbReference type="NCBI Taxonomy" id="6573"/>
    <lineage>
        <taxon>Eukaryota</taxon>
        <taxon>Metazoa</taxon>
        <taxon>Spiralia</taxon>
        <taxon>Lophotrochozoa</taxon>
        <taxon>Mollusca</taxon>
        <taxon>Bivalvia</taxon>
        <taxon>Autobranchia</taxon>
        <taxon>Pteriomorphia</taxon>
        <taxon>Pectinida</taxon>
        <taxon>Pectinoidea</taxon>
        <taxon>Pectinidae</taxon>
        <taxon>Mizuhopecten</taxon>
    </lineage>
</organism>
<dbReference type="GO" id="GO:0005743">
    <property type="term" value="C:mitochondrial inner membrane"/>
    <property type="evidence" value="ECO:0007669"/>
    <property type="project" value="TreeGrafter"/>
</dbReference>
<reference evidence="4 5" key="1">
    <citation type="journal article" date="2017" name="Nat. Ecol. Evol.">
        <title>Scallop genome provides insights into evolution of bilaterian karyotype and development.</title>
        <authorList>
            <person name="Wang S."/>
            <person name="Zhang J."/>
            <person name="Jiao W."/>
            <person name="Li J."/>
            <person name="Xun X."/>
            <person name="Sun Y."/>
            <person name="Guo X."/>
            <person name="Huan P."/>
            <person name="Dong B."/>
            <person name="Zhang L."/>
            <person name="Hu X."/>
            <person name="Sun X."/>
            <person name="Wang J."/>
            <person name="Zhao C."/>
            <person name="Wang Y."/>
            <person name="Wang D."/>
            <person name="Huang X."/>
            <person name="Wang R."/>
            <person name="Lv J."/>
            <person name="Li Y."/>
            <person name="Zhang Z."/>
            <person name="Liu B."/>
            <person name="Lu W."/>
            <person name="Hui Y."/>
            <person name="Liang J."/>
            <person name="Zhou Z."/>
            <person name="Hou R."/>
            <person name="Li X."/>
            <person name="Liu Y."/>
            <person name="Li H."/>
            <person name="Ning X."/>
            <person name="Lin Y."/>
            <person name="Zhao L."/>
            <person name="Xing Q."/>
            <person name="Dou J."/>
            <person name="Li Y."/>
            <person name="Mao J."/>
            <person name="Guo H."/>
            <person name="Dou H."/>
            <person name="Li T."/>
            <person name="Mu C."/>
            <person name="Jiang W."/>
            <person name="Fu Q."/>
            <person name="Fu X."/>
            <person name="Miao Y."/>
            <person name="Liu J."/>
            <person name="Yu Q."/>
            <person name="Li R."/>
            <person name="Liao H."/>
            <person name="Li X."/>
            <person name="Kong Y."/>
            <person name="Jiang Z."/>
            <person name="Chourrout D."/>
            <person name="Li R."/>
            <person name="Bao Z."/>
        </authorList>
    </citation>
    <scope>NUCLEOTIDE SEQUENCE [LARGE SCALE GENOMIC DNA]</scope>
    <source>
        <strain evidence="4 5">PY_sf001</strain>
    </source>
</reference>
<evidence type="ECO:0000313" key="5">
    <source>
        <dbReference type="Proteomes" id="UP000242188"/>
    </source>
</evidence>
<sequence length="462" mass="51225">MIKSSTMLCRRCFLQTSSMLEDLFYMQKRNMQKWKKKLEINEQRKKQVFQYVRENAKPTERLYVWGCATTGSLGISSYLKPGKGQNMMLCMRRPARMKFFDDHGIKVTGAACGYGFTIFLTKTGKEHRVFGTGINTNSQIGFHRLHHEKGKGLDYIIEPIKIDIPFDNPETTKVTQVACGRAHTILLTDNEGVYSMGNNAYGQCGRTIVEGELYRYSSQIHRIKDLPDNVTKVVCGQDHTLFLTAAGELYSCGMGADGQTGLGHYNSEHRPTLVQGDLQGVKVKDIGGAVDCVLAVSDKGELFGWGNSEYNQLSMITEHTQVNVPRHLPVHSCGKVKKAVAGGSMCAMLTEKGHMYVWGYGILGKGPDLESAETPQKIPPALFGQYDLDAQSKLVDLACGIGHFLALSDSGNVYAWGKNRSGCLGLYVQRDQFYPLKVSMPAETYSIVCGVDHNVAFCKSFV</sequence>
<dbReference type="InterPro" id="IPR058923">
    <property type="entry name" value="RCC1-like_dom"/>
</dbReference>
<dbReference type="InterPro" id="IPR009091">
    <property type="entry name" value="RCC1/BLIP-II"/>
</dbReference>
<dbReference type="OrthoDB" id="70707at2759"/>